<dbReference type="OrthoDB" id="9815326at2"/>
<name>A0A1X7BVV6_9RHOB</name>
<keyword evidence="1" id="KW-0378">Hydrolase</keyword>
<evidence type="ECO:0000313" key="1">
    <source>
        <dbReference type="EMBL" id="SMC13645.1"/>
    </source>
</evidence>
<dbReference type="Proteomes" id="UP000193224">
    <property type="component" value="Unassembled WGS sequence"/>
</dbReference>
<gene>
    <name evidence="1" type="ORF">ROA7745_03502</name>
</gene>
<protein>
    <submittedName>
        <fullName evidence="1">N-formylglutamate amidohydrolase</fullName>
    </submittedName>
</protein>
<reference evidence="1 2" key="1">
    <citation type="submission" date="2017-03" db="EMBL/GenBank/DDBJ databases">
        <authorList>
            <person name="Afonso C.L."/>
            <person name="Miller P.J."/>
            <person name="Scott M.A."/>
            <person name="Spackman E."/>
            <person name="Goraichik I."/>
            <person name="Dimitrov K.M."/>
            <person name="Suarez D.L."/>
            <person name="Swayne D.E."/>
        </authorList>
    </citation>
    <scope>NUCLEOTIDE SEQUENCE [LARGE SCALE GENOMIC DNA]</scope>
    <source>
        <strain evidence="1 2">CECT 7745</strain>
    </source>
</reference>
<dbReference type="InterPro" id="IPR011227">
    <property type="entry name" value="UCP029730"/>
</dbReference>
<dbReference type="EMBL" id="FWXB01000015">
    <property type="protein sequence ID" value="SMC13645.1"/>
    <property type="molecule type" value="Genomic_DNA"/>
</dbReference>
<dbReference type="InterPro" id="IPR007709">
    <property type="entry name" value="N-FG_amidohydro"/>
</dbReference>
<evidence type="ECO:0000313" key="2">
    <source>
        <dbReference type="Proteomes" id="UP000193224"/>
    </source>
</evidence>
<dbReference type="GO" id="GO:0016787">
    <property type="term" value="F:hydrolase activity"/>
    <property type="evidence" value="ECO:0007669"/>
    <property type="project" value="UniProtKB-KW"/>
</dbReference>
<dbReference type="AlphaFoldDB" id="A0A1X7BVV6"/>
<dbReference type="RefSeq" id="WP_085801575.1">
    <property type="nucleotide sequence ID" value="NZ_FWXB01000015.1"/>
</dbReference>
<dbReference type="PIRSF" id="PIRSF029730">
    <property type="entry name" value="UCP029730"/>
    <property type="match status" value="1"/>
</dbReference>
<proteinExistence type="predicted"/>
<dbReference type="SUPFAM" id="SSF53187">
    <property type="entry name" value="Zn-dependent exopeptidases"/>
    <property type="match status" value="1"/>
</dbReference>
<sequence length="258" mass="27606">MSTSVRATGLLCQSDPEPVEWVNPGSTSPVLLVCEHAGQAVPRALGDLGLPDGAIDTHIGWDIGAEALARGIAARLDAPLILQRYSRLVIDCNRPPDSDSAIPAVSDTQPVPGNTGLGADARTARIHGVFDPLDAAVTAGFERHPRRAAFAIHSFTPALAGGPHRPWHAGFLTRRDMATAEALIAHIGRTEPTFELIANQPYQIDDDTDWFIPTHAEPRGMRHALVEIRNDQLRNAAGVEVWADLLSNAISALLETAP</sequence>
<dbReference type="Pfam" id="PF05013">
    <property type="entry name" value="FGase"/>
    <property type="match status" value="1"/>
</dbReference>
<accession>A0A1X7BVV6</accession>
<dbReference type="Gene3D" id="3.40.630.40">
    <property type="entry name" value="Zn-dependent exopeptidases"/>
    <property type="match status" value="1"/>
</dbReference>
<keyword evidence="2" id="KW-1185">Reference proteome</keyword>
<organism evidence="1 2">
    <name type="scientific">Roseovarius aestuarii</name>
    <dbReference type="NCBI Taxonomy" id="475083"/>
    <lineage>
        <taxon>Bacteria</taxon>
        <taxon>Pseudomonadati</taxon>
        <taxon>Pseudomonadota</taxon>
        <taxon>Alphaproteobacteria</taxon>
        <taxon>Rhodobacterales</taxon>
        <taxon>Roseobacteraceae</taxon>
        <taxon>Roseovarius</taxon>
    </lineage>
</organism>